<feature type="signal peptide" evidence="1">
    <location>
        <begin position="1"/>
        <end position="22"/>
    </location>
</feature>
<dbReference type="PANTHER" id="PTHR21472:SF15">
    <property type="entry name" value="ENDONUCLEASE DOMAIN-CONTAINING 1 PROTEIN-RELATED"/>
    <property type="match status" value="1"/>
</dbReference>
<evidence type="ECO:0000256" key="1">
    <source>
        <dbReference type="SAM" id="SignalP"/>
    </source>
</evidence>
<dbReference type="AlphaFoldDB" id="A0A9W7TMA9"/>
<protein>
    <recommendedName>
        <fullName evidence="6">Endonuclease domain-containing 1 protein</fullName>
    </recommendedName>
</protein>
<accession>A0A9W7TMA9</accession>
<proteinExistence type="predicted"/>
<evidence type="ECO:0008006" key="6">
    <source>
        <dbReference type="Google" id="ProtNLM"/>
    </source>
</evidence>
<evidence type="ECO:0000313" key="4">
    <source>
        <dbReference type="EMBL" id="KAI7798652.1"/>
    </source>
</evidence>
<dbReference type="GO" id="GO:0003676">
    <property type="term" value="F:nucleic acid binding"/>
    <property type="evidence" value="ECO:0007669"/>
    <property type="project" value="InterPro"/>
</dbReference>
<dbReference type="SMART" id="SM00477">
    <property type="entry name" value="NUC"/>
    <property type="match status" value="1"/>
</dbReference>
<name>A0A9W7TMA9_TRIRA</name>
<dbReference type="PANTHER" id="PTHR21472">
    <property type="entry name" value="ENDONUCLEASE DOMAIN-CONTAINING 1 PROTEIN ENDOD1"/>
    <property type="match status" value="1"/>
</dbReference>
<dbReference type="OrthoDB" id="69221at2759"/>
<dbReference type="InterPro" id="IPR044925">
    <property type="entry name" value="His-Me_finger_sf"/>
</dbReference>
<feature type="domain" description="ENPP1-3/EXOG-like endonuclease/phosphodiesterase" evidence="2">
    <location>
        <begin position="67"/>
        <end position="268"/>
    </location>
</feature>
<gene>
    <name evidence="4" type="ORF">IRJ41_011662</name>
</gene>
<evidence type="ECO:0000313" key="5">
    <source>
        <dbReference type="Proteomes" id="UP001059041"/>
    </source>
</evidence>
<dbReference type="EMBL" id="JAFHDT010000016">
    <property type="protein sequence ID" value="KAI7798652.1"/>
    <property type="molecule type" value="Genomic_DNA"/>
</dbReference>
<keyword evidence="5" id="KW-1185">Reference proteome</keyword>
<dbReference type="SMART" id="SM00892">
    <property type="entry name" value="Endonuclease_NS"/>
    <property type="match status" value="1"/>
</dbReference>
<dbReference type="Gene3D" id="3.40.570.10">
    <property type="entry name" value="Extracellular Endonuclease, subunit A"/>
    <property type="match status" value="1"/>
</dbReference>
<reference evidence="4" key="1">
    <citation type="submission" date="2021-02" db="EMBL/GenBank/DDBJ databases">
        <title>Comparative genomics reveals that relaxation of natural selection precedes convergent phenotypic evolution of cavefish.</title>
        <authorList>
            <person name="Peng Z."/>
        </authorList>
    </citation>
    <scope>NUCLEOTIDE SEQUENCE</scope>
    <source>
        <tissue evidence="4">Muscle</tissue>
    </source>
</reference>
<feature type="domain" description="DNA/RNA non-specific endonuclease/pyrophosphatase/phosphodiesterase" evidence="3">
    <location>
        <begin position="66"/>
        <end position="273"/>
    </location>
</feature>
<dbReference type="InterPro" id="IPR020821">
    <property type="entry name" value="ENPP1-3/EXOG-like_nuc-like"/>
</dbReference>
<dbReference type="InterPro" id="IPR044929">
    <property type="entry name" value="DNA/RNA_non-sp_Endonuclease_sf"/>
</dbReference>
<dbReference type="SUPFAM" id="SSF54060">
    <property type="entry name" value="His-Me finger endonucleases"/>
    <property type="match status" value="1"/>
</dbReference>
<organism evidence="4 5">
    <name type="scientific">Triplophysa rosa</name>
    <name type="common">Cave loach</name>
    <dbReference type="NCBI Taxonomy" id="992332"/>
    <lineage>
        <taxon>Eukaryota</taxon>
        <taxon>Metazoa</taxon>
        <taxon>Chordata</taxon>
        <taxon>Craniata</taxon>
        <taxon>Vertebrata</taxon>
        <taxon>Euteleostomi</taxon>
        <taxon>Actinopterygii</taxon>
        <taxon>Neopterygii</taxon>
        <taxon>Teleostei</taxon>
        <taxon>Ostariophysi</taxon>
        <taxon>Cypriniformes</taxon>
        <taxon>Nemacheilidae</taxon>
        <taxon>Triplophysa</taxon>
    </lineage>
</organism>
<keyword evidence="1" id="KW-0732">Signal</keyword>
<dbReference type="GO" id="GO:0016787">
    <property type="term" value="F:hydrolase activity"/>
    <property type="evidence" value="ECO:0007669"/>
    <property type="project" value="InterPro"/>
</dbReference>
<sequence length="280" mass="31903">MHLFVASVVCVLLALSFPGIISRLEDKFTNCSEFFSKGEPPVISGILENSEPQNNDYRVVCQKYKNKTRYATLYDTKKKIPVFSAYKYTGTNELTRPEIPWMIELQLEPSGAQMCAPFAKQARNRDYRVINTVYRPSALFPMNHTAEKDTAESTFTLTNSVPQNTRFKEGIWTLVENAIRENMDNYCLDNNNKTVAYVLTGAIPGDKNLRTVNIPSHMWTAFCCYSSATTSWVSQTYWTENISNNDVTNITLGSLEDLQIFLNETLGRKVELFNNNCVEM</sequence>
<comment type="caution">
    <text evidence="4">The sequence shown here is derived from an EMBL/GenBank/DDBJ whole genome shotgun (WGS) entry which is preliminary data.</text>
</comment>
<dbReference type="InterPro" id="IPR001604">
    <property type="entry name" value="Endo_G_ENPP1-like_dom"/>
</dbReference>
<dbReference type="GO" id="GO:0046872">
    <property type="term" value="F:metal ion binding"/>
    <property type="evidence" value="ECO:0007669"/>
    <property type="project" value="InterPro"/>
</dbReference>
<evidence type="ECO:0000259" key="2">
    <source>
        <dbReference type="SMART" id="SM00477"/>
    </source>
</evidence>
<evidence type="ECO:0000259" key="3">
    <source>
        <dbReference type="SMART" id="SM00892"/>
    </source>
</evidence>
<dbReference type="Proteomes" id="UP001059041">
    <property type="component" value="Linkage Group LG16"/>
</dbReference>
<feature type="chain" id="PRO_5040958979" description="Endonuclease domain-containing 1 protein" evidence="1">
    <location>
        <begin position="23"/>
        <end position="280"/>
    </location>
</feature>
<dbReference type="Pfam" id="PF01223">
    <property type="entry name" value="Endonuclease_NS"/>
    <property type="match status" value="1"/>
</dbReference>
<dbReference type="InterPro" id="IPR039015">
    <property type="entry name" value="ENDOD1"/>
</dbReference>